<feature type="domain" description="HTH araC/xylS-type" evidence="4">
    <location>
        <begin position="188"/>
        <end position="286"/>
    </location>
</feature>
<name>A0A9D2AT48_9FIRM</name>
<comment type="caution">
    <text evidence="5">The sequence shown here is derived from an EMBL/GenBank/DDBJ whole genome shotgun (WGS) entry which is preliminary data.</text>
</comment>
<dbReference type="PRINTS" id="PR00032">
    <property type="entry name" value="HTHARAC"/>
</dbReference>
<dbReference type="SUPFAM" id="SSF46689">
    <property type="entry name" value="Homeodomain-like"/>
    <property type="match status" value="2"/>
</dbReference>
<dbReference type="AlphaFoldDB" id="A0A9D2AT48"/>
<reference evidence="5" key="1">
    <citation type="journal article" date="2021" name="PeerJ">
        <title>Extensive microbial diversity within the chicken gut microbiome revealed by metagenomics and culture.</title>
        <authorList>
            <person name="Gilroy R."/>
            <person name="Ravi A."/>
            <person name="Getino M."/>
            <person name="Pursley I."/>
            <person name="Horton D.L."/>
            <person name="Alikhan N.F."/>
            <person name="Baker D."/>
            <person name="Gharbi K."/>
            <person name="Hall N."/>
            <person name="Watson M."/>
            <person name="Adriaenssens E.M."/>
            <person name="Foster-Nyarko E."/>
            <person name="Jarju S."/>
            <person name="Secka A."/>
            <person name="Antonio M."/>
            <person name="Oren A."/>
            <person name="Chaudhuri R.R."/>
            <person name="La Ragione R."/>
            <person name="Hildebrand F."/>
            <person name="Pallen M.J."/>
        </authorList>
    </citation>
    <scope>NUCLEOTIDE SEQUENCE</scope>
    <source>
        <strain evidence="5">ChiSjej5B23-15282</strain>
    </source>
</reference>
<evidence type="ECO:0000313" key="6">
    <source>
        <dbReference type="Proteomes" id="UP000824243"/>
    </source>
</evidence>
<dbReference type="Gene3D" id="1.10.10.60">
    <property type="entry name" value="Homeodomain-like"/>
    <property type="match status" value="2"/>
</dbReference>
<accession>A0A9D2AT48</accession>
<keyword evidence="2" id="KW-0238">DNA-binding</keyword>
<dbReference type="InterPro" id="IPR020449">
    <property type="entry name" value="Tscrpt_reg_AraC-type_HTH"/>
</dbReference>
<dbReference type="Proteomes" id="UP000824243">
    <property type="component" value="Unassembled WGS sequence"/>
</dbReference>
<dbReference type="SUPFAM" id="SSF51215">
    <property type="entry name" value="Regulatory protein AraC"/>
    <property type="match status" value="1"/>
</dbReference>
<evidence type="ECO:0000259" key="4">
    <source>
        <dbReference type="PROSITE" id="PS01124"/>
    </source>
</evidence>
<dbReference type="CDD" id="cd06986">
    <property type="entry name" value="cupin_MmsR-like_N"/>
    <property type="match status" value="1"/>
</dbReference>
<dbReference type="InterPro" id="IPR018060">
    <property type="entry name" value="HTH_AraC"/>
</dbReference>
<dbReference type="InterPro" id="IPR003313">
    <property type="entry name" value="AraC-bd"/>
</dbReference>
<evidence type="ECO:0000313" key="5">
    <source>
        <dbReference type="EMBL" id="HIX48174.1"/>
    </source>
</evidence>
<dbReference type="Pfam" id="PF02311">
    <property type="entry name" value="AraC_binding"/>
    <property type="match status" value="1"/>
</dbReference>
<dbReference type="PANTHER" id="PTHR43280">
    <property type="entry name" value="ARAC-FAMILY TRANSCRIPTIONAL REGULATOR"/>
    <property type="match status" value="1"/>
</dbReference>
<evidence type="ECO:0000256" key="3">
    <source>
        <dbReference type="ARBA" id="ARBA00023163"/>
    </source>
</evidence>
<sequence length="289" mass="33009">MIGDDILKPGLFYLFPNENFLDLLPYQSGYADNAPGASFGPCARNHYLFHYVISGSGRLAFDDENGVEHNYMIHSGQGFMIFPFQVTTYYTGKEHPWEYVWIEFDGVYAASIVEKAGLSIASPVFKPSDRAAAAEMMETMMDMARDSDRTSFYKISKLYNFADCLIRSAGKPYEAIHSSGSLSDYYLQTAFLYIENNFMNDISVESIARQCNIHRNQLLKVFKERINQGPQEYLIKYRMSKAAQLLLTTQLSVGEIANAVGYSNQLHFSRAFKNVYGRSPKYFREEKKI</sequence>
<dbReference type="SMART" id="SM00342">
    <property type="entry name" value="HTH_ARAC"/>
    <property type="match status" value="1"/>
</dbReference>
<dbReference type="PANTHER" id="PTHR43280:SF2">
    <property type="entry name" value="HTH-TYPE TRANSCRIPTIONAL REGULATOR EXSA"/>
    <property type="match status" value="1"/>
</dbReference>
<protein>
    <submittedName>
        <fullName evidence="5">AraC family transcriptional regulator</fullName>
    </submittedName>
</protein>
<dbReference type="PROSITE" id="PS00041">
    <property type="entry name" value="HTH_ARAC_FAMILY_1"/>
    <property type="match status" value="1"/>
</dbReference>
<dbReference type="EMBL" id="DXFA01000077">
    <property type="protein sequence ID" value="HIX48174.1"/>
    <property type="molecule type" value="Genomic_DNA"/>
</dbReference>
<dbReference type="PROSITE" id="PS01124">
    <property type="entry name" value="HTH_ARAC_FAMILY_2"/>
    <property type="match status" value="1"/>
</dbReference>
<evidence type="ECO:0000256" key="2">
    <source>
        <dbReference type="ARBA" id="ARBA00023125"/>
    </source>
</evidence>
<dbReference type="GO" id="GO:0003700">
    <property type="term" value="F:DNA-binding transcription factor activity"/>
    <property type="evidence" value="ECO:0007669"/>
    <property type="project" value="InterPro"/>
</dbReference>
<dbReference type="InterPro" id="IPR037923">
    <property type="entry name" value="HTH-like"/>
</dbReference>
<dbReference type="InterPro" id="IPR018062">
    <property type="entry name" value="HTH_AraC-typ_CS"/>
</dbReference>
<reference evidence="5" key="2">
    <citation type="submission" date="2021-04" db="EMBL/GenBank/DDBJ databases">
        <authorList>
            <person name="Gilroy R."/>
        </authorList>
    </citation>
    <scope>NUCLEOTIDE SEQUENCE</scope>
    <source>
        <strain evidence="5">ChiSjej5B23-15282</strain>
    </source>
</reference>
<dbReference type="InterPro" id="IPR009057">
    <property type="entry name" value="Homeodomain-like_sf"/>
</dbReference>
<dbReference type="Pfam" id="PF12833">
    <property type="entry name" value="HTH_18"/>
    <property type="match status" value="1"/>
</dbReference>
<keyword evidence="1" id="KW-0805">Transcription regulation</keyword>
<gene>
    <name evidence="5" type="ORF">H9981_04040</name>
</gene>
<organism evidence="5 6">
    <name type="scientific">Candidatus Mediterraneibacter caccavium</name>
    <dbReference type="NCBI Taxonomy" id="2838661"/>
    <lineage>
        <taxon>Bacteria</taxon>
        <taxon>Bacillati</taxon>
        <taxon>Bacillota</taxon>
        <taxon>Clostridia</taxon>
        <taxon>Lachnospirales</taxon>
        <taxon>Lachnospiraceae</taxon>
        <taxon>Mediterraneibacter</taxon>
    </lineage>
</organism>
<keyword evidence="3" id="KW-0804">Transcription</keyword>
<dbReference type="GO" id="GO:0043565">
    <property type="term" value="F:sequence-specific DNA binding"/>
    <property type="evidence" value="ECO:0007669"/>
    <property type="project" value="InterPro"/>
</dbReference>
<proteinExistence type="predicted"/>
<evidence type="ECO:0000256" key="1">
    <source>
        <dbReference type="ARBA" id="ARBA00023015"/>
    </source>
</evidence>